<dbReference type="PANTHER" id="PTHR28641">
    <property type="match status" value="1"/>
</dbReference>
<dbReference type="InterPro" id="IPR007956">
    <property type="entry name" value="Malonyl_CoA_deC_C"/>
</dbReference>
<feature type="domain" description="Malonyl-CoA decarboxylase C-terminal" evidence="1">
    <location>
        <begin position="222"/>
        <end position="428"/>
    </location>
</feature>
<dbReference type="AlphaFoldDB" id="A0AA36IEN9"/>
<dbReference type="GO" id="GO:0006633">
    <property type="term" value="P:fatty acid biosynthetic process"/>
    <property type="evidence" value="ECO:0007669"/>
    <property type="project" value="InterPro"/>
</dbReference>
<evidence type="ECO:0000313" key="2">
    <source>
        <dbReference type="EMBL" id="CAJ1385358.1"/>
    </source>
</evidence>
<reference evidence="2" key="1">
    <citation type="submission" date="2023-08" db="EMBL/GenBank/DDBJ databases">
        <authorList>
            <person name="Chen Y."/>
            <person name="Shah S."/>
            <person name="Dougan E. K."/>
            <person name="Thang M."/>
            <person name="Chan C."/>
        </authorList>
    </citation>
    <scope>NUCLEOTIDE SEQUENCE</scope>
</reference>
<dbReference type="GO" id="GO:2001294">
    <property type="term" value="P:malonyl-CoA catabolic process"/>
    <property type="evidence" value="ECO:0007669"/>
    <property type="project" value="TreeGrafter"/>
</dbReference>
<evidence type="ECO:0000313" key="3">
    <source>
        <dbReference type="Proteomes" id="UP001178507"/>
    </source>
</evidence>
<organism evidence="2 3">
    <name type="scientific">Effrenium voratum</name>
    <dbReference type="NCBI Taxonomy" id="2562239"/>
    <lineage>
        <taxon>Eukaryota</taxon>
        <taxon>Sar</taxon>
        <taxon>Alveolata</taxon>
        <taxon>Dinophyceae</taxon>
        <taxon>Suessiales</taxon>
        <taxon>Symbiodiniaceae</taxon>
        <taxon>Effrenium</taxon>
    </lineage>
</organism>
<evidence type="ECO:0000259" key="1">
    <source>
        <dbReference type="Pfam" id="PF05292"/>
    </source>
</evidence>
<accession>A0AA36IEN9</accession>
<dbReference type="PANTHER" id="PTHR28641:SF1">
    <property type="entry name" value="MALONYL-COA DECARBOXYLASE, MITOCHONDRIAL"/>
    <property type="match status" value="1"/>
</dbReference>
<keyword evidence="3" id="KW-1185">Reference proteome</keyword>
<feature type="non-terminal residue" evidence="2">
    <location>
        <position position="1"/>
    </location>
</feature>
<dbReference type="Pfam" id="PF05292">
    <property type="entry name" value="MCD"/>
    <property type="match status" value="1"/>
</dbReference>
<name>A0AA36IEN9_9DINO</name>
<dbReference type="Proteomes" id="UP001178507">
    <property type="component" value="Unassembled WGS sequence"/>
</dbReference>
<dbReference type="GO" id="GO:0005759">
    <property type="term" value="C:mitochondrial matrix"/>
    <property type="evidence" value="ECO:0007669"/>
    <property type="project" value="TreeGrafter"/>
</dbReference>
<sequence length="449" mass="49052">MAALARKLFSRARARHFCASEASEAMMRAAKGGSQASFRQLVAAVDAGGEGFWHLQAQEEERMQLEQLAQALPRGGRLAPGLLDHVLPAEPTATEEVLQNLPRMLGAREGVVSALRWRAALRSSALSADFAAQRLERRVARKLRAWLNEGFLRTMELSSEEARQLCTSQMTPAHARTFALCFMTEDGPLPLVALQATDADTETPLPTDAGAARIWALHFAAESPEGLRGLGLGRALLQRAVQRLRDAGAKDVVATVPLRHFRAWLQQRRLEVPPEAAALMQSSGQGQVIFRDAANDEVRFEASGSLKVAINGAEPAEVRRIKFTEDAVLVLLQEGAVQIGLPKEDSASLASRLKTLAAIGGLLDAELKPFVMQLGFAYLFQQPGRAVDPAVHFHLLNGADFLCLHWRADESPQGLAESFGMVASFRYQEDQEEQRAHAYREGGVDAVLR</sequence>
<dbReference type="GO" id="GO:0050080">
    <property type="term" value="F:malonyl-CoA decarboxylase activity"/>
    <property type="evidence" value="ECO:0007669"/>
    <property type="project" value="InterPro"/>
</dbReference>
<protein>
    <recommendedName>
        <fullName evidence="1">Malonyl-CoA decarboxylase C-terminal domain-containing protein</fullName>
    </recommendedName>
</protein>
<dbReference type="GO" id="GO:0005782">
    <property type="term" value="C:peroxisomal matrix"/>
    <property type="evidence" value="ECO:0007669"/>
    <property type="project" value="TreeGrafter"/>
</dbReference>
<dbReference type="GO" id="GO:0006085">
    <property type="term" value="P:acetyl-CoA biosynthetic process"/>
    <property type="evidence" value="ECO:0007669"/>
    <property type="project" value="TreeGrafter"/>
</dbReference>
<dbReference type="InterPro" id="IPR038917">
    <property type="entry name" value="Malonyl_CoA_deC"/>
</dbReference>
<proteinExistence type="predicted"/>
<dbReference type="EMBL" id="CAUJNA010001225">
    <property type="protein sequence ID" value="CAJ1385358.1"/>
    <property type="molecule type" value="Genomic_DNA"/>
</dbReference>
<comment type="caution">
    <text evidence="2">The sequence shown here is derived from an EMBL/GenBank/DDBJ whole genome shotgun (WGS) entry which is preliminary data.</text>
</comment>
<dbReference type="Gene3D" id="3.40.630.150">
    <property type="entry name" value="Malonyl-CoA decarboxylase, catalytic domain"/>
    <property type="match status" value="1"/>
</dbReference>
<gene>
    <name evidence="2" type="ORF">EVOR1521_LOCUS11981</name>
</gene>
<dbReference type="InterPro" id="IPR042303">
    <property type="entry name" value="Malonyl_CoA_deC_C_sf"/>
</dbReference>